<sequence>MPKLKDEKRKTSKSPNFKIFSDSSGVNKKKSNSEDDSPAGNVLEEYYLQPYLEYQCQVCSRCFEKKRGLNIHIKKMHPKSDSSSPPKISDASMNPCDSLLPDNESPSGRLNSRLSFKKFNSRIAKRIPKSARPCAAEALKNAIDNCIVFNSFDAWESLLFFAYKSFSLQPQHKNRKESLTTIIKRNISSPSASQSIPGYHSAPTRKPNITKCIVEQITNNNFSESSWVQASLPVNKGGLGIRRASSLTLPAFLSSFNSIKHFVKQILPDSFFVISDPLYTECESMWCSTSKTLKPDNKCSQKSWDLPLIDLSSNHLLDSAKNSPFEKARLKAVSTKESGAWLNALPVAFLGTLLDDESFRISVGLRLGCSICTTHKCRCGSTVNEKGVHGLSRKFSAGRFPRHYTVNDLIRRALTTSDIPAILEPLGISRDDGKRPDGMSLIPWSHGKPLVWDFTCVDTVAASHIDSTSKIAGGAADSAEKMKLKKYTTLRDQYIFYPVAIETYGSFGPYATELFNLIGRKLIHKTDDNRARSFLIQQKLWSNHPSIRVVCLDDLKLRIQRFAPQFRGSSQQDAQEFLCYLLEGLHEDVNLAVDEPNPNPKPVLMEIDKSFSFNVDAMDSWSRFLIMNKSKFVDNFVGQLKSTLRCTFCGYCSETFDPFWELSLPIPQRSGQLSLSHCLDSFTSVEILDGETTCSMCREKRKCLKSLFINKFPKILVIHLKRFSQTVEFSEKLNTFVDFPLIGLDMSPYAAEDIVPCPYNLYAISNHSGTTYSGHYTAYCRHLYTKIWHEYNDSLVSLISSNSLVSGDAYILFYQQEAHPKFEQRDVDSVKSYCSVADPDSTLRTVHYSDDNHDMFNTVVEKHETPVHLAPAAHSDPVDIVYSGPVLNYQGSLRHELELDKHDSDLKVKVKYKVFH</sequence>
<keyword evidence="3" id="KW-0863">Zinc-finger</keyword>
<evidence type="ECO:0000313" key="7">
    <source>
        <dbReference type="EMBL" id="CAG9822898.1"/>
    </source>
</evidence>
<dbReference type="SMART" id="SM00355">
    <property type="entry name" value="ZnF_C2H2"/>
    <property type="match status" value="1"/>
</dbReference>
<dbReference type="AlphaFoldDB" id="A0A9N9SMR8"/>
<dbReference type="PROSITE" id="PS00028">
    <property type="entry name" value="ZINC_FINGER_C2H2_1"/>
    <property type="match status" value="1"/>
</dbReference>
<gene>
    <name evidence="7" type="ORF">PHAECO_LOCUS10169</name>
</gene>
<dbReference type="GO" id="GO:0004843">
    <property type="term" value="F:cysteine-type deubiquitinase activity"/>
    <property type="evidence" value="ECO:0007669"/>
    <property type="project" value="UniProtKB-EC"/>
</dbReference>
<reference evidence="7" key="2">
    <citation type="submission" date="2022-10" db="EMBL/GenBank/DDBJ databases">
        <authorList>
            <consortium name="ENA_rothamsted_submissions"/>
            <consortium name="culmorum"/>
            <person name="King R."/>
        </authorList>
    </citation>
    <scope>NUCLEOTIDE SEQUENCE</scope>
</reference>
<keyword evidence="3" id="KW-0479">Metal-binding</keyword>
<dbReference type="PANTHER" id="PTHR21646:SF23">
    <property type="entry name" value="UBIQUITIN CARBOXYL-TERMINAL HYDROLASE USP2"/>
    <property type="match status" value="1"/>
</dbReference>
<dbReference type="OrthoDB" id="8195082at2759"/>
<dbReference type="PROSITE" id="PS50235">
    <property type="entry name" value="USP_3"/>
    <property type="match status" value="1"/>
</dbReference>
<dbReference type="Pfam" id="PF00443">
    <property type="entry name" value="UCH"/>
    <property type="match status" value="1"/>
</dbReference>
<protein>
    <recommendedName>
        <fullName evidence="2">ubiquitinyl hydrolase 1</fullName>
        <ecNumber evidence="2">3.4.19.12</ecNumber>
    </recommendedName>
</protein>
<dbReference type="SUPFAM" id="SSF54001">
    <property type="entry name" value="Cysteine proteinases"/>
    <property type="match status" value="1"/>
</dbReference>
<feature type="region of interest" description="Disordered" evidence="4">
    <location>
        <begin position="74"/>
        <end position="108"/>
    </location>
</feature>
<evidence type="ECO:0000259" key="6">
    <source>
        <dbReference type="PROSITE" id="PS50235"/>
    </source>
</evidence>
<dbReference type="InterPro" id="IPR038765">
    <property type="entry name" value="Papain-like_cys_pep_sf"/>
</dbReference>
<evidence type="ECO:0000256" key="1">
    <source>
        <dbReference type="ARBA" id="ARBA00000707"/>
    </source>
</evidence>
<keyword evidence="8" id="KW-1185">Reference proteome</keyword>
<dbReference type="Gene3D" id="3.30.160.60">
    <property type="entry name" value="Classic Zinc Finger"/>
    <property type="match status" value="1"/>
</dbReference>
<dbReference type="PROSITE" id="PS00973">
    <property type="entry name" value="USP_2"/>
    <property type="match status" value="1"/>
</dbReference>
<dbReference type="InterPro" id="IPR001394">
    <property type="entry name" value="Peptidase_C19_UCH"/>
</dbReference>
<feature type="domain" description="C2H2-type" evidence="5">
    <location>
        <begin position="54"/>
        <end position="82"/>
    </location>
</feature>
<dbReference type="InterPro" id="IPR028889">
    <property type="entry name" value="USP"/>
</dbReference>
<dbReference type="Gene3D" id="3.90.70.10">
    <property type="entry name" value="Cysteine proteinases"/>
    <property type="match status" value="1"/>
</dbReference>
<reference evidence="7" key="1">
    <citation type="submission" date="2022-01" db="EMBL/GenBank/DDBJ databases">
        <authorList>
            <person name="King R."/>
        </authorList>
    </citation>
    <scope>NUCLEOTIDE SEQUENCE</scope>
</reference>
<feature type="domain" description="USP" evidence="6">
    <location>
        <begin position="504"/>
        <end position="817"/>
    </location>
</feature>
<dbReference type="InterPro" id="IPR018200">
    <property type="entry name" value="USP_CS"/>
</dbReference>
<dbReference type="EC" id="3.4.19.12" evidence="2"/>
<dbReference type="PANTHER" id="PTHR21646">
    <property type="entry name" value="UBIQUITIN CARBOXYL-TERMINAL HYDROLASE"/>
    <property type="match status" value="1"/>
</dbReference>
<feature type="region of interest" description="Disordered" evidence="4">
    <location>
        <begin position="1"/>
        <end position="39"/>
    </location>
</feature>
<evidence type="ECO:0000256" key="4">
    <source>
        <dbReference type="SAM" id="MobiDB-lite"/>
    </source>
</evidence>
<organism evidence="7 8">
    <name type="scientific">Phaedon cochleariae</name>
    <name type="common">Mustard beetle</name>
    <dbReference type="NCBI Taxonomy" id="80249"/>
    <lineage>
        <taxon>Eukaryota</taxon>
        <taxon>Metazoa</taxon>
        <taxon>Ecdysozoa</taxon>
        <taxon>Arthropoda</taxon>
        <taxon>Hexapoda</taxon>
        <taxon>Insecta</taxon>
        <taxon>Pterygota</taxon>
        <taxon>Neoptera</taxon>
        <taxon>Endopterygota</taxon>
        <taxon>Coleoptera</taxon>
        <taxon>Polyphaga</taxon>
        <taxon>Cucujiformia</taxon>
        <taxon>Chrysomeloidea</taxon>
        <taxon>Chrysomelidae</taxon>
        <taxon>Chrysomelinae</taxon>
        <taxon>Chrysomelini</taxon>
        <taxon>Phaedon</taxon>
    </lineage>
</organism>
<dbReference type="CDD" id="cd02674">
    <property type="entry name" value="Peptidase_C19R"/>
    <property type="match status" value="1"/>
</dbReference>
<proteinExistence type="predicted"/>
<dbReference type="InterPro" id="IPR050185">
    <property type="entry name" value="Ub_carboxyl-term_hydrolase"/>
</dbReference>
<evidence type="ECO:0000313" key="8">
    <source>
        <dbReference type="Proteomes" id="UP001153737"/>
    </source>
</evidence>
<dbReference type="PROSITE" id="PS50157">
    <property type="entry name" value="ZINC_FINGER_C2H2_2"/>
    <property type="match status" value="1"/>
</dbReference>
<dbReference type="GO" id="GO:0016579">
    <property type="term" value="P:protein deubiquitination"/>
    <property type="evidence" value="ECO:0007669"/>
    <property type="project" value="InterPro"/>
</dbReference>
<accession>A0A9N9SMR8</accession>
<feature type="compositionally biased region" description="Low complexity" evidence="4">
    <location>
        <begin position="81"/>
        <end position="92"/>
    </location>
</feature>
<comment type="catalytic activity">
    <reaction evidence="1">
        <text>Thiol-dependent hydrolysis of ester, thioester, amide, peptide and isopeptide bonds formed by the C-terminal Gly of ubiquitin (a 76-residue protein attached to proteins as an intracellular targeting signal).</text>
        <dbReference type="EC" id="3.4.19.12"/>
    </reaction>
</comment>
<evidence type="ECO:0000256" key="3">
    <source>
        <dbReference type="PROSITE-ProRule" id="PRU00042"/>
    </source>
</evidence>
<name>A0A9N9SMR8_PHACE</name>
<evidence type="ECO:0000259" key="5">
    <source>
        <dbReference type="PROSITE" id="PS50157"/>
    </source>
</evidence>
<keyword evidence="3" id="KW-0862">Zinc</keyword>
<dbReference type="InterPro" id="IPR013087">
    <property type="entry name" value="Znf_C2H2_type"/>
</dbReference>
<evidence type="ECO:0000256" key="2">
    <source>
        <dbReference type="ARBA" id="ARBA00012759"/>
    </source>
</evidence>
<dbReference type="GO" id="GO:0008270">
    <property type="term" value="F:zinc ion binding"/>
    <property type="evidence" value="ECO:0007669"/>
    <property type="project" value="UniProtKB-KW"/>
</dbReference>
<dbReference type="EMBL" id="OU896712">
    <property type="protein sequence ID" value="CAG9822898.1"/>
    <property type="molecule type" value="Genomic_DNA"/>
</dbReference>
<dbReference type="Proteomes" id="UP001153737">
    <property type="component" value="Chromosome 6"/>
</dbReference>